<evidence type="ECO:0000313" key="4">
    <source>
        <dbReference type="EMBL" id="EJW97567.1"/>
    </source>
</evidence>
<dbReference type="InterPro" id="IPR050515">
    <property type="entry name" value="Beta-lactam/transpept"/>
</dbReference>
<accession>J9G729</accession>
<comment type="caution">
    <text evidence="4">The sequence shown here is derived from an EMBL/GenBank/DDBJ whole genome shotgun (WGS) entry which is preliminary data.</text>
</comment>
<dbReference type="Gene3D" id="3.30.450.330">
    <property type="match status" value="1"/>
</dbReference>
<sequence>GKNIGGLIEEKYDTRQYPYGALARRTIGYVKDNSKSNGNNMIGLEGKYNYILHGNEGSEWKRITVGKKWIPDFDSTIVKAKNGMDLLTTIDINMQDIADKIFRKNLADESDIEGGCVIILDVKTGAIRTMVNLRKNKDGGYNESYNYAIGRAGDPGSVFKLTTLMTLLEDGKVSLQDMVPTFGGEWVHKGVRFKDSYLKNKGDKISVKDGLKISSNHVFRYLACQNYDNDPERFIEKLYEYKLNEQFDFDLMGLAAPKIPKPSDKNWN</sequence>
<dbReference type="PANTHER" id="PTHR30627">
    <property type="entry name" value="PEPTIDOGLYCAN D,D-TRANSPEPTIDASE"/>
    <property type="match status" value="1"/>
</dbReference>
<dbReference type="Gene3D" id="3.90.1310.10">
    <property type="entry name" value="Penicillin-binding protein 2a (Domain 2)"/>
    <property type="match status" value="1"/>
</dbReference>
<feature type="non-terminal residue" evidence="4">
    <location>
        <position position="268"/>
    </location>
</feature>
<proteinExistence type="predicted"/>
<dbReference type="InterPro" id="IPR012338">
    <property type="entry name" value="Beta-lactam/transpept-like"/>
</dbReference>
<dbReference type="Gene3D" id="3.40.710.10">
    <property type="entry name" value="DD-peptidase/beta-lactamase superfamily"/>
    <property type="match status" value="1"/>
</dbReference>
<evidence type="ECO:0000256" key="1">
    <source>
        <dbReference type="ARBA" id="ARBA00004370"/>
    </source>
</evidence>
<evidence type="ECO:0000259" key="3">
    <source>
        <dbReference type="Pfam" id="PF00905"/>
    </source>
</evidence>
<dbReference type="InterPro" id="IPR001460">
    <property type="entry name" value="PCN-bd_Tpept"/>
</dbReference>
<dbReference type="EMBL" id="AMCI01004698">
    <property type="protein sequence ID" value="EJW97567.1"/>
    <property type="molecule type" value="Genomic_DNA"/>
</dbReference>
<dbReference type="GO" id="GO:0008658">
    <property type="term" value="F:penicillin binding"/>
    <property type="evidence" value="ECO:0007669"/>
    <property type="project" value="InterPro"/>
</dbReference>
<dbReference type="SUPFAM" id="SSF56601">
    <property type="entry name" value="beta-lactamase/transpeptidase-like"/>
    <property type="match status" value="1"/>
</dbReference>
<dbReference type="PANTHER" id="PTHR30627:SF1">
    <property type="entry name" value="PEPTIDOGLYCAN D,D-TRANSPEPTIDASE FTSI"/>
    <property type="match status" value="1"/>
</dbReference>
<dbReference type="GO" id="GO:0005886">
    <property type="term" value="C:plasma membrane"/>
    <property type="evidence" value="ECO:0007669"/>
    <property type="project" value="TreeGrafter"/>
</dbReference>
<reference evidence="4" key="1">
    <citation type="journal article" date="2012" name="PLoS ONE">
        <title>Gene sets for utilization of primary and secondary nutrition supplies in the distal gut of endangered iberian lynx.</title>
        <authorList>
            <person name="Alcaide M."/>
            <person name="Messina E."/>
            <person name="Richter M."/>
            <person name="Bargiela R."/>
            <person name="Peplies J."/>
            <person name="Huws S.A."/>
            <person name="Newbold C.J."/>
            <person name="Golyshin P.N."/>
            <person name="Simon M.A."/>
            <person name="Lopez G."/>
            <person name="Yakimov M.M."/>
            <person name="Ferrer M."/>
        </authorList>
    </citation>
    <scope>NUCLEOTIDE SEQUENCE</scope>
</reference>
<dbReference type="Pfam" id="PF00905">
    <property type="entry name" value="Transpeptidase"/>
    <property type="match status" value="1"/>
</dbReference>
<protein>
    <submittedName>
        <fullName evidence="4">Penicillin-binding protein 2</fullName>
    </submittedName>
</protein>
<feature type="non-terminal residue" evidence="4">
    <location>
        <position position="1"/>
    </location>
</feature>
<comment type="subcellular location">
    <subcellularLocation>
        <location evidence="1">Membrane</location>
    </subcellularLocation>
</comment>
<dbReference type="AlphaFoldDB" id="J9G729"/>
<evidence type="ECO:0000256" key="2">
    <source>
        <dbReference type="ARBA" id="ARBA00023136"/>
    </source>
</evidence>
<name>J9G729_9ZZZZ</name>
<feature type="domain" description="Penicillin-binding protein transpeptidase" evidence="3">
    <location>
        <begin position="115"/>
        <end position="250"/>
    </location>
</feature>
<keyword evidence="2" id="KW-0472">Membrane</keyword>
<gene>
    <name evidence="4" type="ORF">EVA_14326</name>
</gene>
<organism evidence="4">
    <name type="scientific">gut metagenome</name>
    <dbReference type="NCBI Taxonomy" id="749906"/>
    <lineage>
        <taxon>unclassified sequences</taxon>
        <taxon>metagenomes</taxon>
        <taxon>organismal metagenomes</taxon>
    </lineage>
</organism>
<dbReference type="GO" id="GO:0071555">
    <property type="term" value="P:cell wall organization"/>
    <property type="evidence" value="ECO:0007669"/>
    <property type="project" value="TreeGrafter"/>
</dbReference>